<dbReference type="EMBL" id="JRKL02000037">
    <property type="protein sequence ID" value="KAF3976122.1"/>
    <property type="molecule type" value="Genomic_DNA"/>
</dbReference>
<comment type="caution">
    <text evidence="3">The sequence shown here is derived from an EMBL/GenBank/DDBJ whole genome shotgun (WGS) entry which is preliminary data.</text>
</comment>
<feature type="region of interest" description="Disordered" evidence="1">
    <location>
        <begin position="73"/>
        <end position="250"/>
    </location>
</feature>
<name>A0A8J4VYW2_9ROSI</name>
<feature type="region of interest" description="Disordered" evidence="1">
    <location>
        <begin position="1"/>
        <end position="34"/>
    </location>
</feature>
<proteinExistence type="predicted"/>
<dbReference type="PROSITE" id="PS50829">
    <property type="entry name" value="GYF"/>
    <property type="match status" value="1"/>
</dbReference>
<reference evidence="3" key="1">
    <citation type="submission" date="2020-03" db="EMBL/GenBank/DDBJ databases">
        <title>Castanea mollissima Vanexum genome sequencing.</title>
        <authorList>
            <person name="Staton M."/>
        </authorList>
    </citation>
    <scope>NUCLEOTIDE SEQUENCE</scope>
    <source>
        <tissue evidence="3">Leaf</tissue>
    </source>
</reference>
<dbReference type="OrthoDB" id="6415790at2759"/>
<dbReference type="InterPro" id="IPR003169">
    <property type="entry name" value="GYF"/>
</dbReference>
<dbReference type="Proteomes" id="UP000737018">
    <property type="component" value="Unassembled WGS sequence"/>
</dbReference>
<dbReference type="SUPFAM" id="SSF55277">
    <property type="entry name" value="GYF domain"/>
    <property type="match status" value="1"/>
</dbReference>
<feature type="region of interest" description="Disordered" evidence="1">
    <location>
        <begin position="707"/>
        <end position="733"/>
    </location>
</feature>
<evidence type="ECO:0000256" key="1">
    <source>
        <dbReference type="SAM" id="MobiDB-lite"/>
    </source>
</evidence>
<keyword evidence="4" id="KW-1185">Reference proteome</keyword>
<dbReference type="SMART" id="SM00444">
    <property type="entry name" value="GYF"/>
    <property type="match status" value="1"/>
</dbReference>
<feature type="compositionally biased region" description="Basic and acidic residues" evidence="1">
    <location>
        <begin position="156"/>
        <end position="203"/>
    </location>
</feature>
<dbReference type="PANTHER" id="PTHR46992:SF1">
    <property type="entry name" value="GYF DOMAIN-CONTAINING PROTEIN"/>
    <property type="match status" value="1"/>
</dbReference>
<evidence type="ECO:0000259" key="2">
    <source>
        <dbReference type="PROSITE" id="PS50829"/>
    </source>
</evidence>
<organism evidence="3 4">
    <name type="scientific">Castanea mollissima</name>
    <name type="common">Chinese chestnut</name>
    <dbReference type="NCBI Taxonomy" id="60419"/>
    <lineage>
        <taxon>Eukaryota</taxon>
        <taxon>Viridiplantae</taxon>
        <taxon>Streptophyta</taxon>
        <taxon>Embryophyta</taxon>
        <taxon>Tracheophyta</taxon>
        <taxon>Spermatophyta</taxon>
        <taxon>Magnoliopsida</taxon>
        <taxon>eudicotyledons</taxon>
        <taxon>Gunneridae</taxon>
        <taxon>Pentapetalae</taxon>
        <taxon>rosids</taxon>
        <taxon>fabids</taxon>
        <taxon>Fagales</taxon>
        <taxon>Fagaceae</taxon>
        <taxon>Castanea</taxon>
    </lineage>
</organism>
<dbReference type="InterPro" id="IPR035445">
    <property type="entry name" value="GYF-like_dom_sf"/>
</dbReference>
<evidence type="ECO:0000313" key="4">
    <source>
        <dbReference type="Proteomes" id="UP000737018"/>
    </source>
</evidence>
<gene>
    <name evidence="3" type="ORF">CMV_000656</name>
</gene>
<dbReference type="PANTHER" id="PTHR46992">
    <property type="entry name" value="GYF DOMAIN-CONTAINING PROTEIN"/>
    <property type="match status" value="1"/>
</dbReference>
<protein>
    <recommendedName>
        <fullName evidence="2">GYF domain-containing protein</fullName>
    </recommendedName>
</protein>
<feature type="compositionally biased region" description="Basic and acidic residues" evidence="1">
    <location>
        <begin position="89"/>
        <end position="125"/>
    </location>
</feature>
<feature type="compositionally biased region" description="Polar residues" evidence="1">
    <location>
        <begin position="714"/>
        <end position="723"/>
    </location>
</feature>
<dbReference type="Pfam" id="PF02213">
    <property type="entry name" value="GYF"/>
    <property type="match status" value="1"/>
</dbReference>
<sequence length="1629" mass="179860">MADDGKANLPNDLSSSKTTDEAIGGNGEDKTLLGLLDESKDQVASESNIPLSPQWLYAKPADAKALTAGILGEVGAPGSLPHGNSTDPSPKDGWRLDGSQEKKDRRRAAPDVEFNRRWREEERDTGILGRRDHRKEDRHADVISTSENRALSSTDRWQDSRSSGHESRRDSKWSSRWGPDDKEKNSRTERRTDIEKEGNDTDKQSFVSSNHAAPERDTDSRDKWRPRHRMEAHAGGSAAHRTAPGFGLERGRVEGANVRFAQGRGRSKSASSTGSVLVNKNNSILGKSGPHEDIYIYPRGKLLDIYRKKKTDPTFNATPDGMEHVSPITQVGSIEPLAFVAPDAEEEVVLGDIWKGKINSSGVSCNSFRGKNGGSNDNITGICDVTLGGLRRSSTSNTEENVESFGVANLNDSCQFPVAMGLKSCGSQFDRIEEHDSYKEDQYLPAAVGVVVTNGLMSTISEGYDCRSVNEISGPGSTAAELKSSENNQAEEAILKHFKLKGIESATSFELGSQLPDDSSSLFDFLSLQKTASSNQQPLNNYEEGHPLGSDIPPEEWSLYYLDPQGETQGPFLGVDIIKWFEQGYYGPDLPVRLSDAPDGSSFQELGSVMPHLRFRSRSASSNDLVTNLEPSDAVGGILGENIAASSSALDYKDCAVISSQKSAPSGHEATSGVSVQSRMPNQGYHPKLQYRDDDSFQNFVRKDDEVIFPGRPGSSNGNPLQRPSTDIHSSFSSSIRHPSFANEYSETAMRNHQDDNMHPFGLSLSELKDSCAQSSNMLSSMGDQGHFVDPLVKRDAAFVSQSSFGAMADQPFAETWTSDYRRNKHSNPNIHLGSLDIPHIHHMEQECSAFDMTEHLMPQKLQMEQLQQQNFVSHPFRHVIGLGVENSSGLVLSQSKNPNFQQALHHPEPDLEHLLALRRHELQLQQQHQLQQQQVHLHEMKLRQQQQQQSQIQQFLHHQISQPGYGQSKVDPLRENPFDQIQMRKHLLHELQPNSHSLRHLDPMLEQIIQAKVGQNAVQGRQADILDLMLQPKHGNTIALEQQFRLQQEQAQVQQLSMTLRQQLGLGGERHNGGPWSVDEAGQFFKNPASHQQAVSARFNAPDFCLQQNRLTTHEEQLRNLSWNHAFPEQIQQGVYDPSSMSFGRSMPLPASAPGMNLDSINTSSHCLDLQERQLYRHSDDQLGSFSSCFPSHPQKVSDEYYASHLDAIQSCSSGNNGRVENSWIEAQKQQLHLEALRQRMEVEVNVSSVDSNVWASAGGEENSRRGLMELHQKMVLQSAQSSEIDYRHSVLPSRSQETFLLNSESNYSNFPFNLPPDQQLFLNDSFTERPRDSNSSAFLQDHFVGVAVHEQKFNNLGKSESSPFGSNSGDQSFLLGTNDTSHVGYVNNSLIGKSATDKDLLEVEGNMGKRHGSKGMISTSSSVSEITENLSEKTEKALGRELPFNAHSRHSSLSSAGGDGGGLFNYEMGLDKSLQGEDIGNDRLPSTLTKGFDSAFHTSHDLLLESASASLVKPKNAMGMEASDEGGCELVGDHQASRKKDVHFQRTSSSSDASVSETLFIDMLKKPVLPETDVASGAPSESSDGGIQAGRSGKKKGKKGRQIDPALLGFKVSSNRIMMGEIQRFED</sequence>
<feature type="compositionally biased region" description="Low complexity" evidence="1">
    <location>
        <begin position="724"/>
        <end position="733"/>
    </location>
</feature>
<feature type="domain" description="GYF" evidence="2">
    <location>
        <begin position="556"/>
        <end position="607"/>
    </location>
</feature>
<evidence type="ECO:0000313" key="3">
    <source>
        <dbReference type="EMBL" id="KAF3976122.1"/>
    </source>
</evidence>
<accession>A0A8J4VYW2</accession>
<feature type="compositionally biased region" description="Basic and acidic residues" evidence="1">
    <location>
        <begin position="213"/>
        <end position="223"/>
    </location>
</feature>
<dbReference type="Gene3D" id="3.30.1490.40">
    <property type="match status" value="1"/>
</dbReference>
<feature type="compositionally biased region" description="Polar residues" evidence="1">
    <location>
        <begin position="143"/>
        <end position="155"/>
    </location>
</feature>
<feature type="region of interest" description="Disordered" evidence="1">
    <location>
        <begin position="1574"/>
        <end position="1609"/>
    </location>
</feature>